<evidence type="ECO:0000259" key="9">
    <source>
        <dbReference type="PROSITE" id="PS50052"/>
    </source>
</evidence>
<comment type="similarity">
    <text evidence="1">Belongs to the guanylate kinase family.</text>
</comment>
<reference evidence="10 11" key="1">
    <citation type="journal article" date="2016" name="Nat. Commun.">
        <title>Thousands of microbial genomes shed light on interconnected biogeochemical processes in an aquifer system.</title>
        <authorList>
            <person name="Anantharaman K."/>
            <person name="Brown C.T."/>
            <person name="Hug L.A."/>
            <person name="Sharon I."/>
            <person name="Castelle C.J."/>
            <person name="Probst A.J."/>
            <person name="Thomas B.C."/>
            <person name="Singh A."/>
            <person name="Wilkins M.J."/>
            <person name="Karaoz U."/>
            <person name="Brodie E.L."/>
            <person name="Williams K.H."/>
            <person name="Hubbard S.S."/>
            <person name="Banfield J.F."/>
        </authorList>
    </citation>
    <scope>NUCLEOTIDE SEQUENCE [LARGE SCALE GENOMIC DNA]</scope>
</reference>
<dbReference type="InterPro" id="IPR008145">
    <property type="entry name" value="GK/Ca_channel_bsu"/>
</dbReference>
<evidence type="ECO:0000256" key="6">
    <source>
        <dbReference type="ARBA" id="ARBA00022777"/>
    </source>
</evidence>
<keyword evidence="7" id="KW-0067">ATP-binding</keyword>
<dbReference type="GO" id="GO:0004385">
    <property type="term" value="F:GMP kinase activity"/>
    <property type="evidence" value="ECO:0007669"/>
    <property type="project" value="UniProtKB-EC"/>
</dbReference>
<keyword evidence="4" id="KW-0808">Transferase</keyword>
<evidence type="ECO:0000256" key="3">
    <source>
        <dbReference type="ARBA" id="ARBA00016296"/>
    </source>
</evidence>
<dbReference type="SMART" id="SM00072">
    <property type="entry name" value="GuKc"/>
    <property type="match status" value="1"/>
</dbReference>
<evidence type="ECO:0000256" key="7">
    <source>
        <dbReference type="ARBA" id="ARBA00022840"/>
    </source>
</evidence>
<gene>
    <name evidence="10" type="ORF">A3F08_01385</name>
</gene>
<evidence type="ECO:0000256" key="4">
    <source>
        <dbReference type="ARBA" id="ARBA00022679"/>
    </source>
</evidence>
<evidence type="ECO:0000256" key="8">
    <source>
        <dbReference type="ARBA" id="ARBA00030128"/>
    </source>
</evidence>
<keyword evidence="5" id="KW-0547">Nucleotide-binding</keyword>
<dbReference type="FunFam" id="3.30.63.10:FF:000002">
    <property type="entry name" value="Guanylate kinase 1"/>
    <property type="match status" value="1"/>
</dbReference>
<evidence type="ECO:0000256" key="1">
    <source>
        <dbReference type="ARBA" id="ARBA00005790"/>
    </source>
</evidence>
<dbReference type="NCBIfam" id="TIGR03263">
    <property type="entry name" value="guanyl_kin"/>
    <property type="match status" value="1"/>
</dbReference>
<dbReference type="PROSITE" id="PS00856">
    <property type="entry name" value="GUANYLATE_KINASE_1"/>
    <property type="match status" value="1"/>
</dbReference>
<dbReference type="PANTHER" id="PTHR23117">
    <property type="entry name" value="GUANYLATE KINASE-RELATED"/>
    <property type="match status" value="1"/>
</dbReference>
<dbReference type="GO" id="GO:0005829">
    <property type="term" value="C:cytosol"/>
    <property type="evidence" value="ECO:0007669"/>
    <property type="project" value="TreeGrafter"/>
</dbReference>
<dbReference type="EMBL" id="MEZV01000009">
    <property type="protein sequence ID" value="OGD67799.1"/>
    <property type="molecule type" value="Genomic_DNA"/>
</dbReference>
<dbReference type="GO" id="GO:0005524">
    <property type="term" value="F:ATP binding"/>
    <property type="evidence" value="ECO:0007669"/>
    <property type="project" value="UniProtKB-KW"/>
</dbReference>
<sequence length="187" mass="21545">MNKHLFIISGPSGVGKNTIGESVIKILNGKVTKLPTYTTRKPREGEINGCDYFFVDKKLFEKLINNEKIIEYNYFNQNYYGTSKRLIEKALKEDKNILLIIDVNGAIKINGKFPGSTTIFIDSTLKDIKNRLIRRAQNTPEQIQERLTTAKDELKQKKFYNFTVKNVQNRPEIASKKVAKIIQDMLQ</sequence>
<feature type="domain" description="Guanylate kinase-like" evidence="9">
    <location>
        <begin position="3"/>
        <end position="183"/>
    </location>
</feature>
<dbReference type="Gene3D" id="3.40.50.300">
    <property type="entry name" value="P-loop containing nucleotide triphosphate hydrolases"/>
    <property type="match status" value="1"/>
</dbReference>
<evidence type="ECO:0000256" key="2">
    <source>
        <dbReference type="ARBA" id="ARBA00012961"/>
    </source>
</evidence>
<comment type="caution">
    <text evidence="10">The sequence shown here is derived from an EMBL/GenBank/DDBJ whole genome shotgun (WGS) entry which is preliminary data.</text>
</comment>
<accession>A0A1F5EK36</accession>
<organism evidence="10 11">
    <name type="scientific">Candidatus Berkelbacteria bacterium RIFCSPHIGHO2_12_FULL_36_9</name>
    <dbReference type="NCBI Taxonomy" id="1797469"/>
    <lineage>
        <taxon>Bacteria</taxon>
        <taxon>Candidatus Berkelbacteria</taxon>
    </lineage>
</organism>
<dbReference type="InterPro" id="IPR027417">
    <property type="entry name" value="P-loop_NTPase"/>
</dbReference>
<dbReference type="EC" id="2.7.4.8" evidence="2"/>
<dbReference type="Proteomes" id="UP000176451">
    <property type="component" value="Unassembled WGS sequence"/>
</dbReference>
<dbReference type="Gene3D" id="3.30.63.10">
    <property type="entry name" value="Guanylate Kinase phosphate binding domain"/>
    <property type="match status" value="1"/>
</dbReference>
<dbReference type="STRING" id="1797469.A3F08_01385"/>
<dbReference type="AlphaFoldDB" id="A0A1F5EK36"/>
<dbReference type="SUPFAM" id="SSF52540">
    <property type="entry name" value="P-loop containing nucleoside triphosphate hydrolases"/>
    <property type="match status" value="1"/>
</dbReference>
<evidence type="ECO:0000256" key="5">
    <source>
        <dbReference type="ARBA" id="ARBA00022741"/>
    </source>
</evidence>
<dbReference type="PROSITE" id="PS50052">
    <property type="entry name" value="GUANYLATE_KINASE_2"/>
    <property type="match status" value="1"/>
</dbReference>
<dbReference type="InterPro" id="IPR017665">
    <property type="entry name" value="Guanylate_kinase"/>
</dbReference>
<name>A0A1F5EK36_9BACT</name>
<dbReference type="CDD" id="cd00071">
    <property type="entry name" value="GMPK"/>
    <property type="match status" value="1"/>
</dbReference>
<dbReference type="InterPro" id="IPR020590">
    <property type="entry name" value="Guanylate_kinase_CS"/>
</dbReference>
<evidence type="ECO:0000313" key="10">
    <source>
        <dbReference type="EMBL" id="OGD67799.1"/>
    </source>
</evidence>
<proteinExistence type="inferred from homology"/>
<dbReference type="PANTHER" id="PTHR23117:SF13">
    <property type="entry name" value="GUANYLATE KINASE"/>
    <property type="match status" value="1"/>
</dbReference>
<dbReference type="Pfam" id="PF00625">
    <property type="entry name" value="Guanylate_kin"/>
    <property type="match status" value="1"/>
</dbReference>
<keyword evidence="6 10" id="KW-0418">Kinase</keyword>
<evidence type="ECO:0000313" key="11">
    <source>
        <dbReference type="Proteomes" id="UP000176451"/>
    </source>
</evidence>
<dbReference type="InterPro" id="IPR008144">
    <property type="entry name" value="Guanylate_kin-like_dom"/>
</dbReference>
<protein>
    <recommendedName>
        <fullName evidence="3">Guanylate kinase</fullName>
        <ecNumber evidence="2">2.7.4.8</ecNumber>
    </recommendedName>
    <alternativeName>
        <fullName evidence="8">GMP kinase</fullName>
    </alternativeName>
</protein>